<evidence type="ECO:0000256" key="2">
    <source>
        <dbReference type="SAM" id="Phobius"/>
    </source>
</evidence>
<feature type="compositionally biased region" description="Low complexity" evidence="1">
    <location>
        <begin position="58"/>
        <end position="75"/>
    </location>
</feature>
<organism evidence="3 4">
    <name type="scientific">Demequina lutea</name>
    <dbReference type="NCBI Taxonomy" id="431489"/>
    <lineage>
        <taxon>Bacteria</taxon>
        <taxon>Bacillati</taxon>
        <taxon>Actinomycetota</taxon>
        <taxon>Actinomycetes</taxon>
        <taxon>Micrococcales</taxon>
        <taxon>Demequinaceae</taxon>
        <taxon>Demequina</taxon>
    </lineage>
</organism>
<name>A0A7Z0CIG4_9MICO</name>
<feature type="transmembrane region" description="Helical" evidence="2">
    <location>
        <begin position="21"/>
        <end position="38"/>
    </location>
</feature>
<feature type="region of interest" description="Disordered" evidence="1">
    <location>
        <begin position="45"/>
        <end position="77"/>
    </location>
</feature>
<sequence length="206" mass="21365">MDGLRDPVGGKSPEIYWRRRIVAAIGVVLVIVVIYFLASSPGGKKTDVTASGLTPPVTSADPSANPSADPSAATSRPCTSADVKLTLTPNPTDFAGVALPMFNVGIKQAGPTPCRLDTAATGTELKITSGTDRIFSSLDCPTDGTINARQFLLAPAANETFQVTWDRKRTAPQCTTVTAAPGAGTYHAVLTIQGIASNDATFTLSN</sequence>
<gene>
    <name evidence="3" type="ORF">BKA03_002675</name>
</gene>
<evidence type="ECO:0000256" key="1">
    <source>
        <dbReference type="SAM" id="MobiDB-lite"/>
    </source>
</evidence>
<dbReference type="Proteomes" id="UP000547973">
    <property type="component" value="Unassembled WGS sequence"/>
</dbReference>
<dbReference type="EMBL" id="JACBZO010000001">
    <property type="protein sequence ID" value="NYI42556.1"/>
    <property type="molecule type" value="Genomic_DNA"/>
</dbReference>
<protein>
    <submittedName>
        <fullName evidence="3">Uncharacterized protein</fullName>
    </submittedName>
</protein>
<dbReference type="AlphaFoldDB" id="A0A7Z0CIG4"/>
<evidence type="ECO:0000313" key="3">
    <source>
        <dbReference type="EMBL" id="NYI42556.1"/>
    </source>
</evidence>
<comment type="caution">
    <text evidence="3">The sequence shown here is derived from an EMBL/GenBank/DDBJ whole genome shotgun (WGS) entry which is preliminary data.</text>
</comment>
<accession>A0A7Z0CIG4</accession>
<evidence type="ECO:0000313" key="4">
    <source>
        <dbReference type="Proteomes" id="UP000547973"/>
    </source>
</evidence>
<dbReference type="OrthoDB" id="5189092at2"/>
<reference evidence="3 4" key="1">
    <citation type="submission" date="2020-07" db="EMBL/GenBank/DDBJ databases">
        <title>Sequencing the genomes of 1000 actinobacteria strains.</title>
        <authorList>
            <person name="Klenk H.-P."/>
        </authorList>
    </citation>
    <scope>NUCLEOTIDE SEQUENCE [LARGE SCALE GENOMIC DNA]</scope>
    <source>
        <strain evidence="3 4">DSM 19970</strain>
    </source>
</reference>
<keyword evidence="2" id="KW-1133">Transmembrane helix</keyword>
<keyword evidence="2" id="KW-0472">Membrane</keyword>
<dbReference type="RefSeq" id="WP_062074362.1">
    <property type="nucleotide sequence ID" value="NZ_BBRC01000002.1"/>
</dbReference>
<keyword evidence="2" id="KW-0812">Transmembrane</keyword>
<keyword evidence="4" id="KW-1185">Reference proteome</keyword>
<proteinExistence type="predicted"/>